<dbReference type="RefSeq" id="WP_136386390.1">
    <property type="nucleotide sequence ID" value="NZ_SSOD01000017.1"/>
</dbReference>
<evidence type="ECO:0000313" key="3">
    <source>
        <dbReference type="Proteomes" id="UP000307956"/>
    </source>
</evidence>
<feature type="chain" id="PRO_5020381451" evidence="1">
    <location>
        <begin position="28"/>
        <end position="117"/>
    </location>
</feature>
<dbReference type="AlphaFoldDB" id="A0A4S4AFU3"/>
<feature type="signal peptide" evidence="1">
    <location>
        <begin position="1"/>
        <end position="27"/>
    </location>
</feature>
<accession>A0A4S4AFU3</accession>
<keyword evidence="3" id="KW-1185">Reference proteome</keyword>
<sequence>MIKNHSRKLFAALLCGGLLSLGGTAEARDNGHFRQFGPGWGQHKHQSARQHYDGRHHYGPIQEKVIVHKHVYRPAPPRVVHHYHYLPYPAYPAFGYRYDPPQPAVVISLPPVVIPIR</sequence>
<proteinExistence type="predicted"/>
<dbReference type="Proteomes" id="UP000307956">
    <property type="component" value="Unassembled WGS sequence"/>
</dbReference>
<gene>
    <name evidence="2" type="ORF">E6O51_17955</name>
</gene>
<comment type="caution">
    <text evidence="2">The sequence shown here is derived from an EMBL/GenBank/DDBJ whole genome shotgun (WGS) entry which is preliminary data.</text>
</comment>
<evidence type="ECO:0000313" key="2">
    <source>
        <dbReference type="EMBL" id="THF57712.1"/>
    </source>
</evidence>
<reference evidence="2 3" key="1">
    <citation type="submission" date="2019-04" db="EMBL/GenBank/DDBJ databases">
        <title>Azoarcus rhizosphaerae sp. nov. isolated from rhizosphere of Ficus religiosa.</title>
        <authorList>
            <person name="Lin S.-Y."/>
            <person name="Hameed A."/>
            <person name="Hsu Y.-H."/>
            <person name="Young C.-C."/>
        </authorList>
    </citation>
    <scope>NUCLEOTIDE SEQUENCE [LARGE SCALE GENOMIC DNA]</scope>
    <source>
        <strain evidence="2 3">CC-YHH848</strain>
    </source>
</reference>
<name>A0A4S4AFU3_9RHOO</name>
<keyword evidence="1" id="KW-0732">Signal</keyword>
<protein>
    <submittedName>
        <fullName evidence="2">Uncharacterized protein</fullName>
    </submittedName>
</protein>
<dbReference type="EMBL" id="SSOD01000017">
    <property type="protein sequence ID" value="THF57712.1"/>
    <property type="molecule type" value="Genomic_DNA"/>
</dbReference>
<evidence type="ECO:0000256" key="1">
    <source>
        <dbReference type="SAM" id="SignalP"/>
    </source>
</evidence>
<organism evidence="2 3">
    <name type="scientific">Pseudothauera rhizosphaerae</name>
    <dbReference type="NCBI Taxonomy" id="2565932"/>
    <lineage>
        <taxon>Bacteria</taxon>
        <taxon>Pseudomonadati</taxon>
        <taxon>Pseudomonadota</taxon>
        <taxon>Betaproteobacteria</taxon>
        <taxon>Rhodocyclales</taxon>
        <taxon>Zoogloeaceae</taxon>
        <taxon>Pseudothauera</taxon>
    </lineage>
</organism>